<accession>A0A9E2KM16</accession>
<dbReference type="EMBL" id="JAHLFH010000167">
    <property type="protein sequence ID" value="MBU3820279.1"/>
    <property type="molecule type" value="Genomic_DNA"/>
</dbReference>
<dbReference type="EC" id="1.1.1.58" evidence="6"/>
<feature type="domain" description="Mannitol dehydrogenase N-terminal" evidence="4">
    <location>
        <begin position="25"/>
        <end position="261"/>
    </location>
</feature>
<dbReference type="GO" id="GO:0009026">
    <property type="term" value="F:tagaturonate reductase activity"/>
    <property type="evidence" value="ECO:0007669"/>
    <property type="project" value="UniProtKB-EC"/>
</dbReference>
<keyword evidence="2" id="KW-0520">NAD</keyword>
<comment type="caution">
    <text evidence="6">The sequence shown here is derived from an EMBL/GenBank/DDBJ whole genome shotgun (WGS) entry which is preliminary data.</text>
</comment>
<protein>
    <submittedName>
        <fullName evidence="6">Tagaturonate reductase</fullName>
        <ecNumber evidence="6">1.1.1.58</ecNumber>
    </submittedName>
</protein>
<evidence type="ECO:0000256" key="2">
    <source>
        <dbReference type="ARBA" id="ARBA00023027"/>
    </source>
</evidence>
<evidence type="ECO:0000256" key="3">
    <source>
        <dbReference type="ARBA" id="ARBA00048615"/>
    </source>
</evidence>
<dbReference type="InterPro" id="IPR036291">
    <property type="entry name" value="NAD(P)-bd_dom_sf"/>
</dbReference>
<keyword evidence="1 6" id="KW-0560">Oxidoreductase</keyword>
<dbReference type="GO" id="GO:0019592">
    <property type="term" value="P:mannitol catabolic process"/>
    <property type="evidence" value="ECO:0007669"/>
    <property type="project" value="TreeGrafter"/>
</dbReference>
<dbReference type="InterPro" id="IPR013131">
    <property type="entry name" value="Mannitol_DH_N"/>
</dbReference>
<dbReference type="SUPFAM" id="SSF51735">
    <property type="entry name" value="NAD(P)-binding Rossmann-fold domains"/>
    <property type="match status" value="1"/>
</dbReference>
<dbReference type="AlphaFoldDB" id="A0A9E2KM16"/>
<dbReference type="Gene3D" id="1.10.1040.10">
    <property type="entry name" value="N-(1-d-carboxylethyl)-l-norvaline Dehydrogenase, domain 2"/>
    <property type="match status" value="1"/>
</dbReference>
<proteinExistence type="predicted"/>
<evidence type="ECO:0000256" key="1">
    <source>
        <dbReference type="ARBA" id="ARBA00023002"/>
    </source>
</evidence>
<gene>
    <name evidence="6" type="ORF">H9864_07930</name>
</gene>
<evidence type="ECO:0000259" key="4">
    <source>
        <dbReference type="Pfam" id="PF01232"/>
    </source>
</evidence>
<evidence type="ECO:0000313" key="7">
    <source>
        <dbReference type="Proteomes" id="UP000824178"/>
    </source>
</evidence>
<name>A0A9E2KM16_9FIRM</name>
<dbReference type="GO" id="GO:0005829">
    <property type="term" value="C:cytosol"/>
    <property type="evidence" value="ECO:0007669"/>
    <property type="project" value="TreeGrafter"/>
</dbReference>
<dbReference type="PANTHER" id="PTHR30524:SF0">
    <property type="entry name" value="ALTRONATE OXIDOREDUCTASE-RELATED"/>
    <property type="match status" value="1"/>
</dbReference>
<dbReference type="SUPFAM" id="SSF48179">
    <property type="entry name" value="6-phosphogluconate dehydrogenase C-terminal domain-like"/>
    <property type="match status" value="1"/>
</dbReference>
<reference evidence="6" key="1">
    <citation type="journal article" date="2021" name="PeerJ">
        <title>Extensive microbial diversity within the chicken gut microbiome revealed by metagenomics and culture.</title>
        <authorList>
            <person name="Gilroy R."/>
            <person name="Ravi A."/>
            <person name="Getino M."/>
            <person name="Pursley I."/>
            <person name="Horton D.L."/>
            <person name="Alikhan N.F."/>
            <person name="Baker D."/>
            <person name="Gharbi K."/>
            <person name="Hall N."/>
            <person name="Watson M."/>
            <person name="Adriaenssens E.M."/>
            <person name="Foster-Nyarko E."/>
            <person name="Jarju S."/>
            <person name="Secka A."/>
            <person name="Antonio M."/>
            <person name="Oren A."/>
            <person name="Chaudhuri R.R."/>
            <person name="La Ragione R."/>
            <person name="Hildebrand F."/>
            <person name="Pallen M.J."/>
        </authorList>
    </citation>
    <scope>NUCLEOTIDE SEQUENCE</scope>
    <source>
        <strain evidence="6">742</strain>
    </source>
</reference>
<dbReference type="InterPro" id="IPR013328">
    <property type="entry name" value="6PGD_dom2"/>
</dbReference>
<sequence length="502" mass="56337">MKKLNYQVLKESGYTGYILPSAPEKVLQFGEGNFLRAFVDYWFDLANEKAGWNGKCCLVQPIGTGGLTDLINEQEGLYTLYLRGSRNGQKVDDKRVISSVSRCLNPYRAEDFARMMEVAASDALEMVVSNTTEAGIAYDPACQLTDTPCASFPGKLTQVLYHRWQAGKPGLLILACELIDNNGKELLKCVNRYIDQWKLDEGFKKYVNEDCTFCGSLVDRIVPGRIRDPEEVAALEQKHGYADPLLDVGEVFGVWVIEGDPALNDVLPFRRAGLEDKVFVTPDMTPYKKRKVRILNGAHTGFVLGAYLAGFDIVRDCMNDPTILGYMNKMLLEEVVPVLPLDQEDCRQFAAAVQDRFNNPFVNHELMSISLNSTSKWKARNMPSLLEYVEKKGVLPACLTMSLAAYIAFFSNDIQALTDKGLVCRRPKGNEYTCVDDRWVLEFYYEHRNDAPEALVHAVMTNEKMWGQDLTALPGFEAATVRNLEKIRSEGALAAFASCLNR</sequence>
<feature type="domain" description="Mannitol dehydrogenase C-terminal" evidence="5">
    <location>
        <begin position="283"/>
        <end position="487"/>
    </location>
</feature>
<dbReference type="PANTHER" id="PTHR30524">
    <property type="entry name" value="MANNITOL-1-PHOSPHATE 5-DEHYDROGENASE"/>
    <property type="match status" value="1"/>
</dbReference>
<dbReference type="InterPro" id="IPR008927">
    <property type="entry name" value="6-PGluconate_DH-like_C_sf"/>
</dbReference>
<dbReference type="NCBIfam" id="NF002969">
    <property type="entry name" value="PRK03643.1"/>
    <property type="match status" value="1"/>
</dbReference>
<reference evidence="6" key="2">
    <citation type="submission" date="2021-04" db="EMBL/GenBank/DDBJ databases">
        <authorList>
            <person name="Gilroy R."/>
        </authorList>
    </citation>
    <scope>NUCLEOTIDE SEQUENCE</scope>
    <source>
        <strain evidence="6">742</strain>
    </source>
</reference>
<dbReference type="Gene3D" id="3.40.50.720">
    <property type="entry name" value="NAD(P)-binding Rossmann-like Domain"/>
    <property type="match status" value="1"/>
</dbReference>
<dbReference type="GO" id="GO:0008926">
    <property type="term" value="F:mannitol-1-phosphate 5-dehydrogenase activity"/>
    <property type="evidence" value="ECO:0007669"/>
    <property type="project" value="UniProtKB-EC"/>
</dbReference>
<comment type="catalytic activity">
    <reaction evidence="3">
        <text>D-mannitol 1-phosphate + NAD(+) = beta-D-fructose 6-phosphate + NADH + H(+)</text>
        <dbReference type="Rhea" id="RHEA:19661"/>
        <dbReference type="ChEBI" id="CHEBI:15378"/>
        <dbReference type="ChEBI" id="CHEBI:57540"/>
        <dbReference type="ChEBI" id="CHEBI:57634"/>
        <dbReference type="ChEBI" id="CHEBI:57945"/>
        <dbReference type="ChEBI" id="CHEBI:61381"/>
        <dbReference type="EC" id="1.1.1.17"/>
    </reaction>
</comment>
<dbReference type="InterPro" id="IPR013118">
    <property type="entry name" value="Mannitol_DH_C"/>
</dbReference>
<dbReference type="Pfam" id="PF01232">
    <property type="entry name" value="Mannitol_dh"/>
    <property type="match status" value="1"/>
</dbReference>
<evidence type="ECO:0000259" key="5">
    <source>
        <dbReference type="Pfam" id="PF08125"/>
    </source>
</evidence>
<dbReference type="GO" id="GO:0019698">
    <property type="term" value="P:D-galacturonate catabolic process"/>
    <property type="evidence" value="ECO:0007669"/>
    <property type="project" value="TreeGrafter"/>
</dbReference>
<dbReference type="Pfam" id="PF08125">
    <property type="entry name" value="Mannitol_dh_C"/>
    <property type="match status" value="1"/>
</dbReference>
<evidence type="ECO:0000313" key="6">
    <source>
        <dbReference type="EMBL" id="MBU3820279.1"/>
    </source>
</evidence>
<dbReference type="Proteomes" id="UP000824178">
    <property type="component" value="Unassembled WGS sequence"/>
</dbReference>
<organism evidence="6 7">
    <name type="scientific">Candidatus Faecalibacterium intestinavium</name>
    <dbReference type="NCBI Taxonomy" id="2838580"/>
    <lineage>
        <taxon>Bacteria</taxon>
        <taxon>Bacillati</taxon>
        <taxon>Bacillota</taxon>
        <taxon>Clostridia</taxon>
        <taxon>Eubacteriales</taxon>
        <taxon>Oscillospiraceae</taxon>
        <taxon>Faecalibacterium</taxon>
    </lineage>
</organism>